<feature type="transmembrane region" description="Helical" evidence="1">
    <location>
        <begin position="81"/>
        <end position="98"/>
    </location>
</feature>
<reference evidence="2" key="1">
    <citation type="journal article" date="2020" name="mSystems">
        <title>Genome- and Community-Level Interaction Insights into Carbon Utilization and Element Cycling Functions of Hydrothermarchaeota in Hydrothermal Sediment.</title>
        <authorList>
            <person name="Zhou Z."/>
            <person name="Liu Y."/>
            <person name="Xu W."/>
            <person name="Pan J."/>
            <person name="Luo Z.H."/>
            <person name="Li M."/>
        </authorList>
    </citation>
    <scope>NUCLEOTIDE SEQUENCE [LARGE SCALE GENOMIC DNA]</scope>
    <source>
        <strain evidence="2">SpSt-479</strain>
    </source>
</reference>
<protein>
    <submittedName>
        <fullName evidence="2">Uncharacterized protein</fullName>
    </submittedName>
</protein>
<comment type="caution">
    <text evidence="2">The sequence shown here is derived from an EMBL/GenBank/DDBJ whole genome shotgun (WGS) entry which is preliminary data.</text>
</comment>
<keyword evidence="1" id="KW-1133">Transmembrane helix</keyword>
<evidence type="ECO:0000313" key="2">
    <source>
        <dbReference type="EMBL" id="HFI92027.1"/>
    </source>
</evidence>
<evidence type="ECO:0000256" key="1">
    <source>
        <dbReference type="SAM" id="Phobius"/>
    </source>
</evidence>
<organism evidence="2">
    <name type="scientific">Ignavibacterium album</name>
    <dbReference type="NCBI Taxonomy" id="591197"/>
    <lineage>
        <taxon>Bacteria</taxon>
        <taxon>Pseudomonadati</taxon>
        <taxon>Ignavibacteriota</taxon>
        <taxon>Ignavibacteria</taxon>
        <taxon>Ignavibacteriales</taxon>
        <taxon>Ignavibacteriaceae</taxon>
        <taxon>Ignavibacterium</taxon>
    </lineage>
</organism>
<name>A0A7V3E852_9BACT</name>
<feature type="transmembrane region" description="Helical" evidence="1">
    <location>
        <begin position="118"/>
        <end position="138"/>
    </location>
</feature>
<keyword evidence="1" id="KW-0472">Membrane</keyword>
<sequence>MRNKISFKALQLETNKKISKKYFVNQNANSLIGILARFLDRKEISKVKNHFNQFYKELLDIAYDEDSRGELRRKKSTLKNIYFSYVTQLLIFNPIRIIRDNEVELDLLKDKNFQSILVNEVLTILFFSSDIIFAFAFNNREKYKAILRRFSEMTGKKLPIEKKYILIKIIEKRKELKQLENSSHKFSWKVAISSVYNKLTIDDKNALLQIKNDPPQTLNKNQIKSISQTIAYHQKQGNLPK</sequence>
<accession>A0A7V3E852</accession>
<gene>
    <name evidence="2" type="ORF">ENS31_10960</name>
</gene>
<dbReference type="AlphaFoldDB" id="A0A7V3E852"/>
<keyword evidence="1" id="KW-0812">Transmembrane</keyword>
<dbReference type="EMBL" id="DSUJ01000008">
    <property type="protein sequence ID" value="HFI92027.1"/>
    <property type="molecule type" value="Genomic_DNA"/>
</dbReference>
<proteinExistence type="predicted"/>